<dbReference type="PANTHER" id="PTHR43649:SF12">
    <property type="entry name" value="DIACETYLCHITOBIOSE BINDING PROTEIN DASA"/>
    <property type="match status" value="1"/>
</dbReference>
<name>A0A412Z236_9FIRM</name>
<dbReference type="Gene3D" id="3.40.190.10">
    <property type="entry name" value="Periplasmic binding protein-like II"/>
    <property type="match status" value="2"/>
</dbReference>
<dbReference type="Pfam" id="PF02872">
    <property type="entry name" value="5_nucleotid_C"/>
    <property type="match status" value="1"/>
</dbReference>
<dbReference type="InterPro" id="IPR008334">
    <property type="entry name" value="5'-Nucleotdase_C"/>
</dbReference>
<dbReference type="SUPFAM" id="SSF55816">
    <property type="entry name" value="5'-nucleotidase (syn. UDP-sugar hydrolase), C-terminal domain"/>
    <property type="match status" value="1"/>
</dbReference>
<feature type="domain" description="5'-Nucleotidase C-terminal" evidence="1">
    <location>
        <begin position="439"/>
        <end position="575"/>
    </location>
</feature>
<protein>
    <submittedName>
        <fullName evidence="2">Extracellular solute-binding protein</fullName>
    </submittedName>
</protein>
<dbReference type="InterPro" id="IPR006059">
    <property type="entry name" value="SBP"/>
</dbReference>
<sequence>MKLGNYLCISALVLTVLTLSSCGKKHNEEIDGFAAPGTENDRVTVTLYGIQPLPHFEEAVENKFPNIDLVQYLYTGDYAECEFTARIKSGDTCDIMMAKAGRIALLDTTESLMDLSTMSFPANYTKNALPQNERGEIYFVPGPLSFNAYIYNKTLFEEHGWEVPESFEEYLALCRQIDDSGIRGCEFPLGHANMPMYVFCVRLAMDYMTTVEGQTWYEDFLAGRASSQEPLEDTLDVYSRMMDEGIIRVEDLSLSSEERLELLRNRQLAMTTAEINTIKALNEEGTDEFAFYPQYGVADNQGWLLSLGYYFGAGKYLEQPENMAKREAVMDILEFISTDEGQNLLIEDNIGMVSTVKGAVIPADKVFDGIRRAVMQGNYVMRPVLGSLIPVLQPELTSYIRGDISKKEIMQHCREVMEGKVKEEVSIGIAAENFDILETAQLKADTMREVLGTDVALMGVSEAGGFDPVQGVLSKLYAGTIGEQDVKRIAQRNDTVPVYCWTAQVKGEKLLEILDYGAYSEKEREAEETEHFHPYAVAGMMVRYERNARIGARIAEAAMVDGSAIEPDKSYSVAYLEGVLEPEQVSEPKRTGRLLTEVLTEKIKAEGCVKPGSVSIYYTFDIKE</sequence>
<dbReference type="InterPro" id="IPR036907">
    <property type="entry name" value="5'-Nucleotdase_C_sf"/>
</dbReference>
<dbReference type="AlphaFoldDB" id="A0A412Z236"/>
<comment type="caution">
    <text evidence="2">The sequence shown here is derived from an EMBL/GenBank/DDBJ whole genome shotgun (WGS) entry which is preliminary data.</text>
</comment>
<evidence type="ECO:0000259" key="1">
    <source>
        <dbReference type="Pfam" id="PF02872"/>
    </source>
</evidence>
<dbReference type="GO" id="GO:0009166">
    <property type="term" value="P:nucleotide catabolic process"/>
    <property type="evidence" value="ECO:0007669"/>
    <property type="project" value="InterPro"/>
</dbReference>
<dbReference type="Proteomes" id="UP000284543">
    <property type="component" value="Unassembled WGS sequence"/>
</dbReference>
<proteinExistence type="predicted"/>
<dbReference type="GO" id="GO:0016787">
    <property type="term" value="F:hydrolase activity"/>
    <property type="evidence" value="ECO:0007669"/>
    <property type="project" value="InterPro"/>
</dbReference>
<dbReference type="Pfam" id="PF01547">
    <property type="entry name" value="SBP_bac_1"/>
    <property type="match status" value="1"/>
</dbReference>
<dbReference type="EMBL" id="QRZM01000008">
    <property type="protein sequence ID" value="RGV73969.1"/>
    <property type="molecule type" value="Genomic_DNA"/>
</dbReference>
<dbReference type="InterPro" id="IPR050490">
    <property type="entry name" value="Bact_solute-bd_prot1"/>
</dbReference>
<accession>A0A412Z236</accession>
<reference evidence="2 3" key="1">
    <citation type="submission" date="2018-08" db="EMBL/GenBank/DDBJ databases">
        <title>A genome reference for cultivated species of the human gut microbiota.</title>
        <authorList>
            <person name="Zou Y."/>
            <person name="Xue W."/>
            <person name="Luo G."/>
        </authorList>
    </citation>
    <scope>NUCLEOTIDE SEQUENCE [LARGE SCALE GENOMIC DNA]</scope>
    <source>
        <strain evidence="2 3">AF14-18</strain>
    </source>
</reference>
<evidence type="ECO:0000313" key="3">
    <source>
        <dbReference type="Proteomes" id="UP000284543"/>
    </source>
</evidence>
<dbReference type="RefSeq" id="WP_118019094.1">
    <property type="nucleotide sequence ID" value="NZ_CAUHGS010000008.1"/>
</dbReference>
<evidence type="ECO:0000313" key="2">
    <source>
        <dbReference type="EMBL" id="RGV73969.1"/>
    </source>
</evidence>
<dbReference type="Gene3D" id="3.90.780.10">
    <property type="entry name" value="5'-Nucleotidase, C-terminal domain"/>
    <property type="match status" value="1"/>
</dbReference>
<organism evidence="2 3">
    <name type="scientific">Enterocloster bolteae</name>
    <dbReference type="NCBI Taxonomy" id="208479"/>
    <lineage>
        <taxon>Bacteria</taxon>
        <taxon>Bacillati</taxon>
        <taxon>Bacillota</taxon>
        <taxon>Clostridia</taxon>
        <taxon>Lachnospirales</taxon>
        <taxon>Lachnospiraceae</taxon>
        <taxon>Enterocloster</taxon>
    </lineage>
</organism>
<gene>
    <name evidence="2" type="ORF">DWW02_18380</name>
</gene>
<dbReference type="PROSITE" id="PS51257">
    <property type="entry name" value="PROKAR_LIPOPROTEIN"/>
    <property type="match status" value="1"/>
</dbReference>
<dbReference type="PANTHER" id="PTHR43649">
    <property type="entry name" value="ARABINOSE-BINDING PROTEIN-RELATED"/>
    <property type="match status" value="1"/>
</dbReference>
<dbReference type="SUPFAM" id="SSF53850">
    <property type="entry name" value="Periplasmic binding protein-like II"/>
    <property type="match status" value="1"/>
</dbReference>